<protein>
    <submittedName>
        <fullName evidence="2">Molecular chaperone Tir</fullName>
    </submittedName>
</protein>
<organism evidence="2 3">
    <name type="scientific">Pantoea coffeiphila</name>
    <dbReference type="NCBI Taxonomy" id="1465635"/>
    <lineage>
        <taxon>Bacteria</taxon>
        <taxon>Pseudomonadati</taxon>
        <taxon>Pseudomonadota</taxon>
        <taxon>Gammaproteobacteria</taxon>
        <taxon>Enterobacterales</taxon>
        <taxon>Erwiniaceae</taxon>
        <taxon>Pantoea</taxon>
    </lineage>
</organism>
<evidence type="ECO:0000259" key="1">
    <source>
        <dbReference type="Pfam" id="PF08937"/>
    </source>
</evidence>
<dbReference type="EMBL" id="PDET01000006">
    <property type="protein sequence ID" value="PRD15360.1"/>
    <property type="molecule type" value="Genomic_DNA"/>
</dbReference>
<accession>A0A2S9IC38</accession>
<dbReference type="Gene3D" id="3.40.50.11200">
    <property type="match status" value="1"/>
</dbReference>
<gene>
    <name evidence="2" type="ORF">CQW29_10125</name>
</gene>
<dbReference type="OrthoDB" id="2218415at2"/>
<evidence type="ECO:0000313" key="2">
    <source>
        <dbReference type="EMBL" id="PRD15360.1"/>
    </source>
</evidence>
<dbReference type="Proteomes" id="UP000239181">
    <property type="component" value="Unassembled WGS sequence"/>
</dbReference>
<proteinExistence type="predicted"/>
<dbReference type="Pfam" id="PF08937">
    <property type="entry name" value="ThsB_TIR"/>
    <property type="match status" value="1"/>
</dbReference>
<dbReference type="InterPro" id="IPR015032">
    <property type="entry name" value="ThsB__TIR-like_domain"/>
</dbReference>
<feature type="domain" description="Thoeris protein ThsB TIR-like" evidence="1">
    <location>
        <begin position="14"/>
        <end position="79"/>
    </location>
</feature>
<sequence>MVYRTKTYLAGEWDGDSDAIEQLHTWNENNYWSLSFTDAHSLTQARDSSLNCSIKASLATRLNASKTFVLIVGSNTKDARSGGCRYCASYNSWGGYCNRGRAVDHRSYITYECEKAVKDGLNIVVLYNAASVNKAKCPDAVKYAGTHVAMCYKVDGQYYWDYQAVKAALGA</sequence>
<reference evidence="2 3" key="1">
    <citation type="submission" date="2017-10" db="EMBL/GenBank/DDBJ databases">
        <title>Draft genome of two endophytic bacteria isolated from 'guarana' Paullinia cupana (Mart.) Ducke.</title>
        <authorList>
            <person name="Siqueira K.A."/>
            <person name="Liotti R.G."/>
            <person name="Mendes T.A."/>
            <person name="Soares M.A."/>
        </authorList>
    </citation>
    <scope>NUCLEOTIDE SEQUENCE [LARGE SCALE GENOMIC DNA]</scope>
    <source>
        <strain evidence="2 3">342</strain>
    </source>
</reference>
<evidence type="ECO:0000313" key="3">
    <source>
        <dbReference type="Proteomes" id="UP000239181"/>
    </source>
</evidence>
<keyword evidence="3" id="KW-1185">Reference proteome</keyword>
<comment type="caution">
    <text evidence="2">The sequence shown here is derived from an EMBL/GenBank/DDBJ whole genome shotgun (WGS) entry which is preliminary data.</text>
</comment>
<name>A0A2S9IC38_9GAMM</name>
<dbReference type="RefSeq" id="WP_105592621.1">
    <property type="nucleotide sequence ID" value="NZ_PDET01000006.1"/>
</dbReference>
<dbReference type="AlphaFoldDB" id="A0A2S9IC38"/>